<organism evidence="1 2">
    <name type="scientific">Senna tora</name>
    <dbReference type="NCBI Taxonomy" id="362788"/>
    <lineage>
        <taxon>Eukaryota</taxon>
        <taxon>Viridiplantae</taxon>
        <taxon>Streptophyta</taxon>
        <taxon>Embryophyta</taxon>
        <taxon>Tracheophyta</taxon>
        <taxon>Spermatophyta</taxon>
        <taxon>Magnoliopsida</taxon>
        <taxon>eudicotyledons</taxon>
        <taxon>Gunneridae</taxon>
        <taxon>Pentapetalae</taxon>
        <taxon>rosids</taxon>
        <taxon>fabids</taxon>
        <taxon>Fabales</taxon>
        <taxon>Fabaceae</taxon>
        <taxon>Caesalpinioideae</taxon>
        <taxon>Cassia clade</taxon>
        <taxon>Senna</taxon>
    </lineage>
</organism>
<protein>
    <submittedName>
        <fullName evidence="1">Uncharacterized protein</fullName>
    </submittedName>
</protein>
<accession>A0A834T3Y8</accession>
<name>A0A834T3Y8_9FABA</name>
<evidence type="ECO:0000313" key="2">
    <source>
        <dbReference type="Proteomes" id="UP000634136"/>
    </source>
</evidence>
<keyword evidence="2" id="KW-1185">Reference proteome</keyword>
<sequence length="57" mass="6075">MPMCRGSRTAQYDAVGASWGRPLINKNVRKSNVGDSKDIQGRIEAALALKPGEGESS</sequence>
<dbReference type="AlphaFoldDB" id="A0A834T3Y8"/>
<evidence type="ECO:0000313" key="1">
    <source>
        <dbReference type="EMBL" id="KAF7813841.1"/>
    </source>
</evidence>
<reference evidence="1" key="1">
    <citation type="submission" date="2020-09" db="EMBL/GenBank/DDBJ databases">
        <title>Genome-Enabled Discovery of Anthraquinone Biosynthesis in Senna tora.</title>
        <authorList>
            <person name="Kang S.-H."/>
            <person name="Pandey R.P."/>
            <person name="Lee C.-M."/>
            <person name="Sim J.-S."/>
            <person name="Jeong J.-T."/>
            <person name="Choi B.-S."/>
            <person name="Jung M."/>
            <person name="Ginzburg D."/>
            <person name="Zhao K."/>
            <person name="Won S.Y."/>
            <person name="Oh T.-J."/>
            <person name="Yu Y."/>
            <person name="Kim N.-H."/>
            <person name="Lee O.R."/>
            <person name="Lee T.-H."/>
            <person name="Bashyal P."/>
            <person name="Kim T.-S."/>
            <person name="Lee W.-H."/>
            <person name="Kawkins C."/>
            <person name="Kim C.-K."/>
            <person name="Kim J.S."/>
            <person name="Ahn B.O."/>
            <person name="Rhee S.Y."/>
            <person name="Sohng J.K."/>
        </authorList>
    </citation>
    <scope>NUCLEOTIDE SEQUENCE</scope>
    <source>
        <tissue evidence="1">Leaf</tissue>
    </source>
</reference>
<gene>
    <name evidence="1" type="ORF">G2W53_034817</name>
</gene>
<dbReference type="Proteomes" id="UP000634136">
    <property type="component" value="Unassembled WGS sequence"/>
</dbReference>
<comment type="caution">
    <text evidence="1">The sequence shown here is derived from an EMBL/GenBank/DDBJ whole genome shotgun (WGS) entry which is preliminary data.</text>
</comment>
<proteinExistence type="predicted"/>
<dbReference type="EMBL" id="JAAIUW010000010">
    <property type="protein sequence ID" value="KAF7813841.1"/>
    <property type="molecule type" value="Genomic_DNA"/>
</dbReference>